<proteinExistence type="predicted"/>
<sequence>MLVLILPSRGLNRPTRPFPKQSGSCPLRQPPALAQLSENTTPCAHFSDVVNILFWKDSGSYTGYPQSHFGTQAHEDMRKVLAITSPHSSHRPRCLKNAKQNVDWMLVTICMLKTMSLLKHQHRVKNHTQLGNFDKTLHA</sequence>
<name>A0A7J7K3R0_BUGNE</name>
<dbReference type="EMBL" id="VXIV02001411">
    <property type="protein sequence ID" value="KAF6033252.1"/>
    <property type="molecule type" value="Genomic_DNA"/>
</dbReference>
<accession>A0A7J7K3R0</accession>
<evidence type="ECO:0000313" key="2">
    <source>
        <dbReference type="Proteomes" id="UP000593567"/>
    </source>
</evidence>
<reference evidence="1" key="1">
    <citation type="submission" date="2020-06" db="EMBL/GenBank/DDBJ databases">
        <title>Draft genome of Bugula neritina, a colonial animal packing powerful symbionts and potential medicines.</title>
        <authorList>
            <person name="Rayko M."/>
        </authorList>
    </citation>
    <scope>NUCLEOTIDE SEQUENCE [LARGE SCALE GENOMIC DNA]</scope>
    <source>
        <strain evidence="1">Kwan_BN1</strain>
    </source>
</reference>
<keyword evidence="2" id="KW-1185">Reference proteome</keyword>
<comment type="caution">
    <text evidence="1">The sequence shown here is derived from an EMBL/GenBank/DDBJ whole genome shotgun (WGS) entry which is preliminary data.</text>
</comment>
<dbReference type="AlphaFoldDB" id="A0A7J7K3R0"/>
<dbReference type="Proteomes" id="UP000593567">
    <property type="component" value="Unassembled WGS sequence"/>
</dbReference>
<protein>
    <submittedName>
        <fullName evidence="1">Uncharacterized protein</fullName>
    </submittedName>
</protein>
<organism evidence="1 2">
    <name type="scientific">Bugula neritina</name>
    <name type="common">Brown bryozoan</name>
    <name type="synonym">Sertularia neritina</name>
    <dbReference type="NCBI Taxonomy" id="10212"/>
    <lineage>
        <taxon>Eukaryota</taxon>
        <taxon>Metazoa</taxon>
        <taxon>Spiralia</taxon>
        <taxon>Lophotrochozoa</taxon>
        <taxon>Bryozoa</taxon>
        <taxon>Gymnolaemata</taxon>
        <taxon>Cheilostomatida</taxon>
        <taxon>Flustrina</taxon>
        <taxon>Buguloidea</taxon>
        <taxon>Bugulidae</taxon>
        <taxon>Bugula</taxon>
    </lineage>
</organism>
<evidence type="ECO:0000313" key="1">
    <source>
        <dbReference type="EMBL" id="KAF6033252.1"/>
    </source>
</evidence>
<gene>
    <name evidence="1" type="ORF">EB796_008431</name>
</gene>